<evidence type="ECO:0000313" key="9">
    <source>
        <dbReference type="Proteomes" id="UP001551675"/>
    </source>
</evidence>
<evidence type="ECO:0000259" key="6">
    <source>
        <dbReference type="Pfam" id="PF16874"/>
    </source>
</evidence>
<accession>A0ABV3GTQ3</accession>
<dbReference type="PROSITE" id="PS00512">
    <property type="entry name" value="ALPHA_GALACTOSIDASE"/>
    <property type="match status" value="1"/>
</dbReference>
<evidence type="ECO:0000256" key="2">
    <source>
        <dbReference type="ARBA" id="ARBA00012755"/>
    </source>
</evidence>
<feature type="domain" description="Glycosyl hydrolase family 36 N-terminal" evidence="7">
    <location>
        <begin position="38"/>
        <end position="267"/>
    </location>
</feature>
<dbReference type="Pfam" id="PF02065">
    <property type="entry name" value="Melibiase"/>
    <property type="match status" value="1"/>
</dbReference>
<dbReference type="InterPro" id="IPR002252">
    <property type="entry name" value="Glyco_hydro_36"/>
</dbReference>
<dbReference type="InterPro" id="IPR017853">
    <property type="entry name" value="GH"/>
</dbReference>
<dbReference type="CDD" id="cd14791">
    <property type="entry name" value="GH36"/>
    <property type="match status" value="1"/>
</dbReference>
<dbReference type="InterPro" id="IPR031704">
    <property type="entry name" value="Glyco_hydro_36_N"/>
</dbReference>
<dbReference type="InterPro" id="IPR038417">
    <property type="entry name" value="Alpga-gal_N_sf"/>
</dbReference>
<comment type="similarity">
    <text evidence="5">Belongs to the glycosyl hydrolase.</text>
</comment>
<dbReference type="RefSeq" id="WP_358141536.1">
    <property type="nucleotide sequence ID" value="NZ_JBFALK010000033.1"/>
</dbReference>
<reference evidence="8 9" key="1">
    <citation type="submission" date="2024-06" db="EMBL/GenBank/DDBJ databases">
        <title>The Natural Products Discovery Center: Release of the First 8490 Sequenced Strains for Exploring Actinobacteria Biosynthetic Diversity.</title>
        <authorList>
            <person name="Kalkreuter E."/>
            <person name="Kautsar S.A."/>
            <person name="Yang D."/>
            <person name="Bader C.D."/>
            <person name="Teijaro C.N."/>
            <person name="Fluegel L."/>
            <person name="Davis C.M."/>
            <person name="Simpson J.R."/>
            <person name="Lauterbach L."/>
            <person name="Steele A.D."/>
            <person name="Gui C."/>
            <person name="Meng S."/>
            <person name="Li G."/>
            <person name="Viehrig K."/>
            <person name="Ye F."/>
            <person name="Su P."/>
            <person name="Kiefer A.F."/>
            <person name="Nichols A."/>
            <person name="Cepeda A.J."/>
            <person name="Yan W."/>
            <person name="Fan B."/>
            <person name="Jiang Y."/>
            <person name="Adhikari A."/>
            <person name="Zheng C.-J."/>
            <person name="Schuster L."/>
            <person name="Cowan T.M."/>
            <person name="Smanski M.J."/>
            <person name="Chevrette M.G."/>
            <person name="De Carvalho L.P.S."/>
            <person name="Shen B."/>
        </authorList>
    </citation>
    <scope>NUCLEOTIDE SEQUENCE [LARGE SCALE GENOMIC DNA]</scope>
    <source>
        <strain evidence="8 9">NPDC050100</strain>
    </source>
</reference>
<proteinExistence type="inferred from homology"/>
<dbReference type="SUPFAM" id="SSF51445">
    <property type="entry name" value="(Trans)glycosidases"/>
    <property type="match status" value="1"/>
</dbReference>
<dbReference type="EMBL" id="JBFALK010000033">
    <property type="protein sequence ID" value="MEV0974652.1"/>
    <property type="molecule type" value="Genomic_DNA"/>
</dbReference>
<dbReference type="InterPro" id="IPR013780">
    <property type="entry name" value="Glyco_hydro_b"/>
</dbReference>
<dbReference type="PIRSF" id="PIRSF005536">
    <property type="entry name" value="Agal"/>
    <property type="match status" value="1"/>
</dbReference>
<dbReference type="InterPro" id="IPR031705">
    <property type="entry name" value="Glyco_hydro_36_C"/>
</dbReference>
<gene>
    <name evidence="8" type="ORF">AB0I59_39190</name>
</gene>
<protein>
    <recommendedName>
        <fullName evidence="2 5">Alpha-galactosidase</fullName>
        <ecNumber evidence="2 5">3.2.1.22</ecNumber>
    </recommendedName>
</protein>
<dbReference type="Gene3D" id="3.20.20.70">
    <property type="entry name" value="Aldolase class I"/>
    <property type="match status" value="1"/>
</dbReference>
<evidence type="ECO:0000256" key="4">
    <source>
        <dbReference type="ARBA" id="ARBA00023295"/>
    </source>
</evidence>
<name>A0ABV3GTQ3_MICGL</name>
<feature type="domain" description="Glycosyl hydrolase family 36 C-terminal" evidence="6">
    <location>
        <begin position="636"/>
        <end position="708"/>
    </location>
</feature>
<dbReference type="EC" id="3.2.1.22" evidence="2 5"/>
<dbReference type="PRINTS" id="PR00743">
    <property type="entry name" value="GLHYDRLASE36"/>
</dbReference>
<dbReference type="Proteomes" id="UP001551675">
    <property type="component" value="Unassembled WGS sequence"/>
</dbReference>
<evidence type="ECO:0000256" key="5">
    <source>
        <dbReference type="PIRNR" id="PIRNR005536"/>
    </source>
</evidence>
<dbReference type="PANTHER" id="PTHR43053">
    <property type="entry name" value="GLYCOSIDASE FAMILY 31"/>
    <property type="match status" value="1"/>
</dbReference>
<keyword evidence="3 5" id="KW-0378">Hydrolase</keyword>
<comment type="catalytic activity">
    <reaction evidence="1 5">
        <text>Hydrolysis of terminal, non-reducing alpha-D-galactose residues in alpha-D-galactosides, including galactose oligosaccharides, galactomannans and galactolipids.</text>
        <dbReference type="EC" id="3.2.1.22"/>
    </reaction>
</comment>
<keyword evidence="4 5" id="KW-0326">Glycosidase</keyword>
<dbReference type="Gene3D" id="2.60.40.1180">
    <property type="entry name" value="Golgi alpha-mannosidase II"/>
    <property type="match status" value="1"/>
</dbReference>
<dbReference type="GO" id="GO:0004557">
    <property type="term" value="F:alpha-galactosidase activity"/>
    <property type="evidence" value="ECO:0007669"/>
    <property type="project" value="UniProtKB-EC"/>
</dbReference>
<sequence length="713" mass="79506">MPVLRAGTRPDTWAVVTGTTAYVVAVESDPATGEARVLQRYWGPRLPGDALAAPLPPAPPRVDSSFFDPRDTAELLPVEGGTRWGVPSLQVTYPGDIRSVEFRYTSARMDGERLTVTLRDDAFGLEADLHVEAVGEVIERWTTLRLDASAPGAVAVGRLDSGNWEIPERDAYRYTGVYGAQLLENQVQRGELPVGETTFTSRSGTTSHRANPWIMIDAGDATEEHGEVWSVALAWSGSWRLTAQHRPEGDLAVTAGFGHDGPRWRLAPGESLETPRVLGLHTTGGFGAASRAWHAYTREHVSPAPREDRPVLYNSWEATAFDVTEEGQLDLARRAAAIGVELFVVDDGWFHRRDSDIRGLGDWWPDRAKFPEGMTRLFDRVRDLGMAAGLWVEPEMVNPDSELYRARPDWVLHYPGRRRDTLRDQLVLNFAREDVRDWALGWLDRLVGEHRLAFLKWDMNRSFTQAGQPGERSDMLWIEHTRGVYAVLDELRRRHPGLRVESCSGGGGRVDLGILRRADQVWTSDNTDARDRQGIQHGMSHVYPANVMAAWVTDAPNPITMREVPLRYRFHVAMAGVLAVGADVRRWSEEDADEARELVARYKAIRPVVQHGTLHRLTGDPGVTRSALQYTLDDLVVVLAYNPYATGKRGPRRLRLAGLDPDAVYEVVEGDDPLKGARWHGAALMAVGVAVPSWFIVGPDYRSDLVVFRKVPS</sequence>
<dbReference type="Gene3D" id="2.70.98.60">
    <property type="entry name" value="alpha-galactosidase from lactobacil brevis"/>
    <property type="match status" value="1"/>
</dbReference>
<keyword evidence="9" id="KW-1185">Reference proteome</keyword>
<dbReference type="InterPro" id="IPR013785">
    <property type="entry name" value="Aldolase_TIM"/>
</dbReference>
<dbReference type="Pfam" id="PF16875">
    <property type="entry name" value="Glyco_hydro_36N"/>
    <property type="match status" value="1"/>
</dbReference>
<evidence type="ECO:0000256" key="1">
    <source>
        <dbReference type="ARBA" id="ARBA00001255"/>
    </source>
</evidence>
<evidence type="ECO:0000259" key="7">
    <source>
        <dbReference type="Pfam" id="PF16875"/>
    </source>
</evidence>
<evidence type="ECO:0000313" key="8">
    <source>
        <dbReference type="EMBL" id="MEV0974652.1"/>
    </source>
</evidence>
<organism evidence="8 9">
    <name type="scientific">Microtetraspora glauca</name>
    <dbReference type="NCBI Taxonomy" id="1996"/>
    <lineage>
        <taxon>Bacteria</taxon>
        <taxon>Bacillati</taxon>
        <taxon>Actinomycetota</taxon>
        <taxon>Actinomycetes</taxon>
        <taxon>Streptosporangiales</taxon>
        <taxon>Streptosporangiaceae</taxon>
        <taxon>Microtetraspora</taxon>
    </lineage>
</organism>
<dbReference type="Pfam" id="PF16874">
    <property type="entry name" value="Glyco_hydro_36C"/>
    <property type="match status" value="1"/>
</dbReference>
<evidence type="ECO:0000256" key="3">
    <source>
        <dbReference type="ARBA" id="ARBA00022801"/>
    </source>
</evidence>
<comment type="caution">
    <text evidence="8">The sequence shown here is derived from an EMBL/GenBank/DDBJ whole genome shotgun (WGS) entry which is preliminary data.</text>
</comment>
<dbReference type="InterPro" id="IPR000111">
    <property type="entry name" value="Glyco_hydro_27/36_CS"/>
</dbReference>
<dbReference type="PANTHER" id="PTHR43053:SF3">
    <property type="entry name" value="ALPHA-GALACTOSIDASE C-RELATED"/>
    <property type="match status" value="1"/>
</dbReference>
<dbReference type="InterPro" id="IPR050985">
    <property type="entry name" value="Alpha-glycosidase_related"/>
</dbReference>